<keyword evidence="4" id="KW-1185">Reference proteome</keyword>
<dbReference type="EC" id="3.5.99.2" evidence="1"/>
<dbReference type="Proteomes" id="UP001060336">
    <property type="component" value="Chromosome"/>
</dbReference>
<evidence type="ECO:0000313" key="4">
    <source>
        <dbReference type="Proteomes" id="UP001060336"/>
    </source>
</evidence>
<dbReference type="GO" id="GO:0009228">
    <property type="term" value="P:thiamine biosynthetic process"/>
    <property type="evidence" value="ECO:0007669"/>
    <property type="project" value="UniProtKB-KW"/>
</dbReference>
<dbReference type="KEGG" id="naci:NUH88_03850"/>
<dbReference type="InterPro" id="IPR050967">
    <property type="entry name" value="Thiamine_Salvage_TenA"/>
</dbReference>
<dbReference type="AlphaFoldDB" id="A0A9J7AUP6"/>
<dbReference type="GO" id="GO:0050334">
    <property type="term" value="F:thiaminase activity"/>
    <property type="evidence" value="ECO:0007669"/>
    <property type="project" value="UniProtKB-EC"/>
</dbReference>
<dbReference type="InterPro" id="IPR016084">
    <property type="entry name" value="Haem_Oase-like_multi-hlx"/>
</dbReference>
<keyword evidence="1" id="KW-0378">Hydrolase</keyword>
<dbReference type="Pfam" id="PF03070">
    <property type="entry name" value="TENA_THI-4"/>
    <property type="match status" value="1"/>
</dbReference>
<dbReference type="InterPro" id="IPR004305">
    <property type="entry name" value="Thiaminase-2/PQQC"/>
</dbReference>
<evidence type="ECO:0000313" key="3">
    <source>
        <dbReference type="EMBL" id="UUX50838.1"/>
    </source>
</evidence>
<comment type="function">
    <text evidence="1">Catalyzes an amino-pyrimidine hydrolysis reaction at the C5' of the pyrimidine moiety of thiamine compounds, a reaction that is part of a thiamine salvage pathway.</text>
</comment>
<reference evidence="3" key="1">
    <citation type="submission" date="2022-08" db="EMBL/GenBank/DDBJ databases">
        <title>Nisaea acidiphila sp. nov., isolated from a marine algal debris and emended description of the genus Nisaea Urios et al. 2008.</title>
        <authorList>
            <person name="Kwon K."/>
        </authorList>
    </citation>
    <scope>NUCLEOTIDE SEQUENCE</scope>
    <source>
        <strain evidence="3">MEBiC11861</strain>
    </source>
</reference>
<sequence>MSADLVPAGSYLDRLIAAAPEAWKAYTGHAFVAGMADGTLPESAFRHYLGQDYLFLIHFARAYGLAVYKSDRLEDMRAASAVISGILDVEMGLHVEYCAGWGLTEPEMAALPEDPACMAYTRFVLERGMAGDVLDLHVALAPCVVGYGVIGARLASDPATQRDDNPYLAWIEMYAGEEYQDVAKGAAAHLEELASRRGGEARFAELARTFEAATILERDFWQMGLDAVAR</sequence>
<organism evidence="3 4">
    <name type="scientific">Nisaea acidiphila</name>
    <dbReference type="NCBI Taxonomy" id="1862145"/>
    <lineage>
        <taxon>Bacteria</taxon>
        <taxon>Pseudomonadati</taxon>
        <taxon>Pseudomonadota</taxon>
        <taxon>Alphaproteobacteria</taxon>
        <taxon>Rhodospirillales</taxon>
        <taxon>Thalassobaculaceae</taxon>
        <taxon>Nisaea</taxon>
    </lineage>
</organism>
<comment type="similarity">
    <text evidence="1">Belongs to the TenA family.</text>
</comment>
<name>A0A9J7AUP6_9PROT</name>
<dbReference type="NCBIfam" id="TIGR04306">
    <property type="entry name" value="salvage_TenA"/>
    <property type="match status" value="1"/>
</dbReference>
<dbReference type="PANTHER" id="PTHR43198:SF2">
    <property type="entry name" value="SI:CH1073-67J19.1-RELATED"/>
    <property type="match status" value="1"/>
</dbReference>
<dbReference type="EMBL" id="CP102480">
    <property type="protein sequence ID" value="UUX50838.1"/>
    <property type="molecule type" value="Genomic_DNA"/>
</dbReference>
<proteinExistence type="inferred from homology"/>
<gene>
    <name evidence="3" type="primary">tenA</name>
    <name evidence="3" type="ORF">NUH88_03850</name>
</gene>
<dbReference type="RefSeq" id="WP_257770076.1">
    <property type="nucleotide sequence ID" value="NZ_CP102480.1"/>
</dbReference>
<comment type="pathway">
    <text evidence="1">Cofactor biosynthesis; thiamine diphosphate biosynthesis.</text>
</comment>
<protein>
    <recommendedName>
        <fullName evidence="1">Aminopyrimidine aminohydrolase</fullName>
        <ecNumber evidence="1">3.5.99.2</ecNumber>
    </recommendedName>
</protein>
<evidence type="ECO:0000259" key="2">
    <source>
        <dbReference type="Pfam" id="PF03070"/>
    </source>
</evidence>
<comment type="catalytic activity">
    <reaction evidence="1">
        <text>thiamine + H2O = 5-(2-hydroxyethyl)-4-methylthiazole + 4-amino-5-hydroxymethyl-2-methylpyrimidine + H(+)</text>
        <dbReference type="Rhea" id="RHEA:17509"/>
        <dbReference type="ChEBI" id="CHEBI:15377"/>
        <dbReference type="ChEBI" id="CHEBI:15378"/>
        <dbReference type="ChEBI" id="CHEBI:16892"/>
        <dbReference type="ChEBI" id="CHEBI:17957"/>
        <dbReference type="ChEBI" id="CHEBI:18385"/>
        <dbReference type="EC" id="3.5.99.2"/>
    </reaction>
</comment>
<evidence type="ECO:0000256" key="1">
    <source>
        <dbReference type="RuleBase" id="RU363093"/>
    </source>
</evidence>
<dbReference type="Gene3D" id="1.20.910.10">
    <property type="entry name" value="Heme oxygenase-like"/>
    <property type="match status" value="1"/>
</dbReference>
<keyword evidence="1" id="KW-0784">Thiamine biosynthesis</keyword>
<dbReference type="SUPFAM" id="SSF48613">
    <property type="entry name" value="Heme oxygenase-like"/>
    <property type="match status" value="1"/>
</dbReference>
<dbReference type="InterPro" id="IPR027574">
    <property type="entry name" value="Thiaminase_II"/>
</dbReference>
<comment type="catalytic activity">
    <reaction evidence="1">
        <text>4-amino-5-aminomethyl-2-methylpyrimidine + H2O = 4-amino-5-hydroxymethyl-2-methylpyrimidine + NH4(+)</text>
        <dbReference type="Rhea" id="RHEA:31799"/>
        <dbReference type="ChEBI" id="CHEBI:15377"/>
        <dbReference type="ChEBI" id="CHEBI:16892"/>
        <dbReference type="ChEBI" id="CHEBI:28938"/>
        <dbReference type="ChEBI" id="CHEBI:63416"/>
        <dbReference type="EC" id="3.5.99.2"/>
    </reaction>
</comment>
<accession>A0A9J7AUP6</accession>
<dbReference type="CDD" id="cd19367">
    <property type="entry name" value="TenA_C_ScTHI20-like"/>
    <property type="match status" value="1"/>
</dbReference>
<dbReference type="PANTHER" id="PTHR43198">
    <property type="entry name" value="BIFUNCTIONAL TH2 PROTEIN"/>
    <property type="match status" value="1"/>
</dbReference>
<dbReference type="GO" id="GO:0005829">
    <property type="term" value="C:cytosol"/>
    <property type="evidence" value="ECO:0007669"/>
    <property type="project" value="TreeGrafter"/>
</dbReference>
<feature type="domain" description="Thiaminase-2/PQQC" evidence="2">
    <location>
        <begin position="20"/>
        <end position="226"/>
    </location>
</feature>